<name>A0A1G7GSC0_9BACL</name>
<proteinExistence type="predicted"/>
<sequence>MKVGVLFYMKLFGLVRNENMKLYNMQSTWIMLCISFVSILTILLLTTLQNQPISNYWTVVFNLFQMENQILYVILILFVSQIINYEFSSGTAKLLFIRPISRLQIILAKWISSVQFAFLVLIINLVSCLLLALPMSGGVSLIGDNLQQLYILCTIKLVAFILYTTLFFSLAVMIRSSVLFIIMCLVLMGSLQSMPSMFIFPQTGLLFSAGCWVIFCGSILIFALAHFKKSDI</sequence>
<feature type="transmembrane region" description="Helical" evidence="1">
    <location>
        <begin position="206"/>
        <end position="227"/>
    </location>
</feature>
<dbReference type="PANTHER" id="PTHR37305">
    <property type="entry name" value="INTEGRAL MEMBRANE PROTEIN-RELATED"/>
    <property type="match status" value="1"/>
</dbReference>
<evidence type="ECO:0000313" key="3">
    <source>
        <dbReference type="Proteomes" id="UP000198972"/>
    </source>
</evidence>
<keyword evidence="3" id="KW-1185">Reference proteome</keyword>
<accession>A0A1G7GSC0</accession>
<evidence type="ECO:0000256" key="1">
    <source>
        <dbReference type="SAM" id="Phobius"/>
    </source>
</evidence>
<dbReference type="STRING" id="670482.SAMN04488542_103176"/>
<feature type="transmembrane region" description="Helical" evidence="1">
    <location>
        <begin position="178"/>
        <end position="200"/>
    </location>
</feature>
<keyword evidence="1" id="KW-0472">Membrane</keyword>
<dbReference type="AlphaFoldDB" id="A0A1G7GSC0"/>
<gene>
    <name evidence="2" type="ORF">SAMN04488542_103176</name>
</gene>
<feature type="transmembrane region" description="Helical" evidence="1">
    <location>
        <begin position="69"/>
        <end position="87"/>
    </location>
</feature>
<organism evidence="2 3">
    <name type="scientific">Fontibacillus panacisegetis</name>
    <dbReference type="NCBI Taxonomy" id="670482"/>
    <lineage>
        <taxon>Bacteria</taxon>
        <taxon>Bacillati</taxon>
        <taxon>Bacillota</taxon>
        <taxon>Bacilli</taxon>
        <taxon>Bacillales</taxon>
        <taxon>Paenibacillaceae</taxon>
        <taxon>Fontibacillus</taxon>
    </lineage>
</organism>
<dbReference type="PANTHER" id="PTHR37305:SF1">
    <property type="entry name" value="MEMBRANE PROTEIN"/>
    <property type="match status" value="1"/>
</dbReference>
<dbReference type="Proteomes" id="UP000198972">
    <property type="component" value="Unassembled WGS sequence"/>
</dbReference>
<feature type="transmembrane region" description="Helical" evidence="1">
    <location>
        <begin position="107"/>
        <end position="133"/>
    </location>
</feature>
<keyword evidence="1" id="KW-0812">Transmembrane</keyword>
<evidence type="ECO:0000313" key="2">
    <source>
        <dbReference type="EMBL" id="SDE90991.1"/>
    </source>
</evidence>
<protein>
    <submittedName>
        <fullName evidence="2">ABC-2 type transport system permease protein</fullName>
    </submittedName>
</protein>
<reference evidence="2 3" key="1">
    <citation type="submission" date="2016-10" db="EMBL/GenBank/DDBJ databases">
        <authorList>
            <person name="de Groot N.N."/>
        </authorList>
    </citation>
    <scope>NUCLEOTIDE SEQUENCE [LARGE SCALE GENOMIC DNA]</scope>
    <source>
        <strain evidence="2 3">DSM 28129</strain>
    </source>
</reference>
<feature type="transmembrane region" description="Helical" evidence="1">
    <location>
        <begin position="29"/>
        <end position="49"/>
    </location>
</feature>
<keyword evidence="1" id="KW-1133">Transmembrane helix</keyword>
<dbReference type="Pfam" id="PF12730">
    <property type="entry name" value="ABC2_membrane_4"/>
    <property type="match status" value="1"/>
</dbReference>
<dbReference type="EMBL" id="FNBG01000003">
    <property type="protein sequence ID" value="SDE90991.1"/>
    <property type="molecule type" value="Genomic_DNA"/>
</dbReference>
<feature type="transmembrane region" description="Helical" evidence="1">
    <location>
        <begin position="149"/>
        <end position="171"/>
    </location>
</feature>